<evidence type="ECO:0000313" key="2">
    <source>
        <dbReference type="EMBL" id="MDR6218828.1"/>
    </source>
</evidence>
<dbReference type="Proteomes" id="UP001185331">
    <property type="component" value="Unassembled WGS sequence"/>
</dbReference>
<evidence type="ECO:0000313" key="3">
    <source>
        <dbReference type="Proteomes" id="UP001185331"/>
    </source>
</evidence>
<gene>
    <name evidence="2" type="ORF">J2Y00_002425</name>
</gene>
<accession>A0AAE3XDD7</accession>
<dbReference type="AlphaFoldDB" id="A0AAE3XDD7"/>
<feature type="region of interest" description="Disordered" evidence="1">
    <location>
        <begin position="333"/>
        <end position="379"/>
    </location>
</feature>
<dbReference type="RefSeq" id="WP_309853483.1">
    <property type="nucleotide sequence ID" value="NZ_JAVDQJ010000004.1"/>
</dbReference>
<protein>
    <submittedName>
        <fullName evidence="2">Uncharacterized protein</fullName>
    </submittedName>
</protein>
<feature type="compositionally biased region" description="Basic and acidic residues" evidence="1">
    <location>
        <begin position="345"/>
        <end position="372"/>
    </location>
</feature>
<reference evidence="2" key="1">
    <citation type="submission" date="2023-07" db="EMBL/GenBank/DDBJ databases">
        <title>Sorghum-associated microbial communities from plants grown in Nebraska, USA.</title>
        <authorList>
            <person name="Schachtman D."/>
        </authorList>
    </citation>
    <scope>NUCLEOTIDE SEQUENCE</scope>
    <source>
        <strain evidence="2">BE330</strain>
    </source>
</reference>
<sequence length="379" mass="43678">MGGNHFKFGRLPRESYLRLETQVRSVLDTLIPGRWRIPRYHHDKADFGDLDVLVDSAVFADPAFLPAFHAALNVQHYTRLGNAHAHGVPFKGGHFQVDLFGTPAGELDVREAFMAWGDLGNILGRLLRPRGLVWGENGLSYIYRRRGDPHYKAEHRFSTDPHDAFRAAGLDYARVQRGFASQAEMFLWVTTSSRFNTGPFLAPQGDFARRVKERPGMQRFAQFLIDQGYPVPLQAHRRSEEERETQRREQESATTAMFPQLKEILAWEREQETYWAVVNAKFNGERIRTLRPELSGLRMDHFRRSLRNEPDFFDWVHRSSQEDVDARVRAWPAPATTDEEVFQAAERRRVRDEKKLAAKARRAAESDRRDQPDAGPSGP</sequence>
<name>A0AAE3XDD7_9DEIO</name>
<evidence type="ECO:0000256" key="1">
    <source>
        <dbReference type="SAM" id="MobiDB-lite"/>
    </source>
</evidence>
<proteinExistence type="predicted"/>
<comment type="caution">
    <text evidence="2">The sequence shown here is derived from an EMBL/GenBank/DDBJ whole genome shotgun (WGS) entry which is preliminary data.</text>
</comment>
<organism evidence="2 3">
    <name type="scientific">Deinococcus soli</name>
    <name type="common">ex Cha et al. 2016</name>
    <dbReference type="NCBI Taxonomy" id="1309411"/>
    <lineage>
        <taxon>Bacteria</taxon>
        <taxon>Thermotogati</taxon>
        <taxon>Deinococcota</taxon>
        <taxon>Deinococci</taxon>
        <taxon>Deinococcales</taxon>
        <taxon>Deinococcaceae</taxon>
        <taxon>Deinococcus</taxon>
    </lineage>
</organism>
<dbReference type="EMBL" id="JAVDQK010000005">
    <property type="protein sequence ID" value="MDR6218828.1"/>
    <property type="molecule type" value="Genomic_DNA"/>
</dbReference>